<sequence length="143" mass="16314">MNEKTIFEAQEMKIENLRAKVENAEKTIAELKEKNNDLNYFTLLGNENAMTYLESFGYDAADIEALVSNQIYDQNALKGNNPLVPFAGMNGDMKVNKVKFLNHKWILADFTDGTYWGEMVLEYSISKDEELTLNTIASLIYPN</sequence>
<evidence type="ECO:0000256" key="1">
    <source>
        <dbReference type="SAM" id="Coils"/>
    </source>
</evidence>
<protein>
    <recommendedName>
        <fullName evidence="4">Hydrolase</fullName>
    </recommendedName>
</protein>
<evidence type="ECO:0000313" key="2">
    <source>
        <dbReference type="EMBL" id="SHJ07487.1"/>
    </source>
</evidence>
<dbReference type="Proteomes" id="UP000184172">
    <property type="component" value="Unassembled WGS sequence"/>
</dbReference>
<dbReference type="STRING" id="797419.SAMN05216556_11179"/>
<organism evidence="2 3">
    <name type="scientific">Aequorivita viscosa</name>
    <dbReference type="NCBI Taxonomy" id="797419"/>
    <lineage>
        <taxon>Bacteria</taxon>
        <taxon>Pseudomonadati</taxon>
        <taxon>Bacteroidota</taxon>
        <taxon>Flavobacteriia</taxon>
        <taxon>Flavobacteriales</taxon>
        <taxon>Flavobacteriaceae</taxon>
        <taxon>Aequorivita</taxon>
    </lineage>
</organism>
<keyword evidence="1" id="KW-0175">Coiled coil</keyword>
<proteinExistence type="predicted"/>
<dbReference type="RefSeq" id="WP_083540693.1">
    <property type="nucleotide sequence ID" value="NZ_FNNS01000011.1"/>
</dbReference>
<reference evidence="3" key="1">
    <citation type="submission" date="2016-11" db="EMBL/GenBank/DDBJ databases">
        <authorList>
            <person name="Varghese N."/>
            <person name="Submissions S."/>
        </authorList>
    </citation>
    <scope>NUCLEOTIDE SEQUENCE [LARGE SCALE GENOMIC DNA]</scope>
    <source>
        <strain evidence="3">DSM 26349</strain>
    </source>
</reference>
<name>A0A1M6GC41_9FLAO</name>
<keyword evidence="3" id="KW-1185">Reference proteome</keyword>
<dbReference type="EMBL" id="FQYV01000009">
    <property type="protein sequence ID" value="SHJ07487.1"/>
    <property type="molecule type" value="Genomic_DNA"/>
</dbReference>
<dbReference type="AlphaFoldDB" id="A0A1M6GC41"/>
<evidence type="ECO:0000313" key="3">
    <source>
        <dbReference type="Proteomes" id="UP000184172"/>
    </source>
</evidence>
<feature type="coiled-coil region" evidence="1">
    <location>
        <begin position="7"/>
        <end position="41"/>
    </location>
</feature>
<gene>
    <name evidence="2" type="ORF">SAMN04487908_10937</name>
</gene>
<accession>A0A1M6GC41</accession>
<dbReference type="OrthoDB" id="1451701at2"/>
<evidence type="ECO:0008006" key="4">
    <source>
        <dbReference type="Google" id="ProtNLM"/>
    </source>
</evidence>